<protein>
    <submittedName>
        <fullName evidence="2">Uncharacterized protein</fullName>
    </submittedName>
</protein>
<accession>U5ENV4</accession>
<dbReference type="AlphaFoldDB" id="U5ENV4"/>
<dbReference type="Proteomes" id="UP000017048">
    <property type="component" value="Unassembled WGS sequence"/>
</dbReference>
<feature type="region of interest" description="Disordered" evidence="1">
    <location>
        <begin position="1"/>
        <end position="90"/>
    </location>
</feature>
<sequence length="90" mass="9578">MIGAVREAVLGAQAPEQKTGGCADRLGPEVGRGARRGGSVNRARSRGEAESLGAWGRGEPDRGGKRKCDRPRPEVGRGRAACGAWVRRRR</sequence>
<evidence type="ECO:0000256" key="1">
    <source>
        <dbReference type="SAM" id="MobiDB-lite"/>
    </source>
</evidence>
<dbReference type="EMBL" id="BAFO02000033">
    <property type="protein sequence ID" value="GAD86749.1"/>
    <property type="molecule type" value="Genomic_DNA"/>
</dbReference>
<keyword evidence="3" id="KW-1185">Reference proteome</keyword>
<gene>
    <name evidence="2" type="ORF">NCAST_33_01270</name>
</gene>
<proteinExistence type="predicted"/>
<evidence type="ECO:0000313" key="3">
    <source>
        <dbReference type="Proteomes" id="UP000017048"/>
    </source>
</evidence>
<reference evidence="2 3" key="1">
    <citation type="journal article" date="2014" name="BMC Genomics">
        <title>Genome based analysis of type-I polyketide synthase and nonribosomal peptide synthetase gene clusters in seven strains of five representative Nocardia species.</title>
        <authorList>
            <person name="Komaki H."/>
            <person name="Ichikawa N."/>
            <person name="Hosoyama A."/>
            <person name="Takahashi-Nakaguchi A."/>
            <person name="Matsuzawa T."/>
            <person name="Suzuki K."/>
            <person name="Fujita N."/>
            <person name="Gonoi T."/>
        </authorList>
    </citation>
    <scope>NUCLEOTIDE SEQUENCE [LARGE SCALE GENOMIC DNA]</scope>
    <source>
        <strain evidence="2 3">NBRC 15531</strain>
    </source>
</reference>
<name>U5ENV4_NOCAS</name>
<dbReference type="EMBL" id="AB685274">
    <property type="protein sequence ID" value="BAO98935.1"/>
    <property type="molecule type" value="Genomic_DNA"/>
</dbReference>
<organism evidence="2 3">
    <name type="scientific">Nocardia asteroides NBRC 15531</name>
    <dbReference type="NCBI Taxonomy" id="1110697"/>
    <lineage>
        <taxon>Bacteria</taxon>
        <taxon>Bacillati</taxon>
        <taxon>Actinomycetota</taxon>
        <taxon>Actinomycetes</taxon>
        <taxon>Mycobacteriales</taxon>
        <taxon>Nocardiaceae</taxon>
        <taxon>Nocardia</taxon>
    </lineage>
</organism>
<evidence type="ECO:0000313" key="2">
    <source>
        <dbReference type="EMBL" id="GAD86749.1"/>
    </source>
</evidence>